<dbReference type="Proteomes" id="UP000095751">
    <property type="component" value="Unassembled WGS sequence"/>
</dbReference>
<evidence type="ECO:0000313" key="3">
    <source>
        <dbReference type="Proteomes" id="UP000095751"/>
    </source>
</evidence>
<evidence type="ECO:0000256" key="1">
    <source>
        <dbReference type="SAM" id="MobiDB-lite"/>
    </source>
</evidence>
<evidence type="ECO:0000313" key="2">
    <source>
        <dbReference type="EMBL" id="OEU11969.1"/>
    </source>
</evidence>
<reference evidence="2 3" key="1">
    <citation type="submission" date="2016-09" db="EMBL/GenBank/DDBJ databases">
        <title>Extensive genetic diversity and differential bi-allelic expression allows diatom success in the polar Southern Ocean.</title>
        <authorList>
            <consortium name="DOE Joint Genome Institute"/>
            <person name="Mock T."/>
            <person name="Otillar R.P."/>
            <person name="Strauss J."/>
            <person name="Dupont C."/>
            <person name="Frickenhaus S."/>
            <person name="Maumus F."/>
            <person name="Mcmullan M."/>
            <person name="Sanges R."/>
            <person name="Schmutz J."/>
            <person name="Toseland A."/>
            <person name="Valas R."/>
            <person name="Veluchamy A."/>
            <person name="Ward B.J."/>
            <person name="Allen A."/>
            <person name="Barry K."/>
            <person name="Falciatore A."/>
            <person name="Ferrante M."/>
            <person name="Fortunato A.E."/>
            <person name="Gloeckner G."/>
            <person name="Gruber A."/>
            <person name="Hipkin R."/>
            <person name="Janech M."/>
            <person name="Kroth P."/>
            <person name="Leese F."/>
            <person name="Lindquist E."/>
            <person name="Lyon B.R."/>
            <person name="Martin J."/>
            <person name="Mayer C."/>
            <person name="Parker M."/>
            <person name="Quesneville H."/>
            <person name="Raymond J."/>
            <person name="Uhlig C."/>
            <person name="Valentin K.U."/>
            <person name="Worden A.Z."/>
            <person name="Armbrust E.V."/>
            <person name="Bowler C."/>
            <person name="Green B."/>
            <person name="Moulton V."/>
            <person name="Van Oosterhout C."/>
            <person name="Grigoriev I."/>
        </authorList>
    </citation>
    <scope>NUCLEOTIDE SEQUENCE [LARGE SCALE GENOMIC DNA]</scope>
    <source>
        <strain evidence="2 3">CCMP1102</strain>
    </source>
</reference>
<feature type="compositionally biased region" description="Low complexity" evidence="1">
    <location>
        <begin position="137"/>
        <end position="148"/>
    </location>
</feature>
<feature type="region of interest" description="Disordered" evidence="1">
    <location>
        <begin position="1"/>
        <end position="150"/>
    </location>
</feature>
<sequence length="316" mass="34694">MMNTNNNNDTNSMTVIDSTNSNKDVGEEEDKEGIKEEEEIKDNSIHNDHHKGVNDANNSFSLSSGDIEEYTTLRPSSPTSTTPSSPTRNPLMRIINPLVGVFRSGDNNNSSLKDDDDDEGEDQDEDDSNGIVETPGNSDSPSSSSSNNTKNRMDLQQKIMNLRHNVAELRQQLKYAVTDEEKDLFRQSIASQRHVLARMSSISLDIDDSEDSLFGFPGDGTATGTDTDTYSNRYTIPNNNGSSSSNNNTCSNNKNSNSNKRVDSCANNAYQRSPLDVINDDSTCSKGDDGNYDNDDTDINDSLSSIGLDNKVENKD</sequence>
<protein>
    <submittedName>
        <fullName evidence="2">Uncharacterized protein</fullName>
    </submittedName>
</protein>
<organism evidence="2 3">
    <name type="scientific">Fragilariopsis cylindrus CCMP1102</name>
    <dbReference type="NCBI Taxonomy" id="635003"/>
    <lineage>
        <taxon>Eukaryota</taxon>
        <taxon>Sar</taxon>
        <taxon>Stramenopiles</taxon>
        <taxon>Ochrophyta</taxon>
        <taxon>Bacillariophyta</taxon>
        <taxon>Bacillariophyceae</taxon>
        <taxon>Bacillariophycidae</taxon>
        <taxon>Bacillariales</taxon>
        <taxon>Bacillariaceae</taxon>
        <taxon>Fragilariopsis</taxon>
    </lineage>
</organism>
<proteinExistence type="predicted"/>
<gene>
    <name evidence="2" type="ORF">FRACYDRAFT_270706</name>
</gene>
<feature type="compositionally biased region" description="Acidic residues" evidence="1">
    <location>
        <begin position="290"/>
        <end position="299"/>
    </location>
</feature>
<feature type="compositionally biased region" description="Low complexity" evidence="1">
    <location>
        <begin position="219"/>
        <end position="229"/>
    </location>
</feature>
<dbReference type="EMBL" id="KV784366">
    <property type="protein sequence ID" value="OEU11969.1"/>
    <property type="molecule type" value="Genomic_DNA"/>
</dbReference>
<dbReference type="AlphaFoldDB" id="A0A1E7F1G7"/>
<keyword evidence="3" id="KW-1185">Reference proteome</keyword>
<feature type="compositionally biased region" description="Low complexity" evidence="1">
    <location>
        <begin position="75"/>
        <end position="87"/>
    </location>
</feature>
<feature type="compositionally biased region" description="Low complexity" evidence="1">
    <location>
        <begin position="238"/>
        <end position="259"/>
    </location>
</feature>
<accession>A0A1E7F1G7</accession>
<feature type="compositionally biased region" description="Basic and acidic residues" evidence="1">
    <location>
        <begin position="41"/>
        <end position="53"/>
    </location>
</feature>
<dbReference type="KEGG" id="fcy:FRACYDRAFT_270706"/>
<feature type="compositionally biased region" description="Acidic residues" evidence="1">
    <location>
        <begin position="26"/>
        <end position="40"/>
    </location>
</feature>
<feature type="region of interest" description="Disordered" evidence="1">
    <location>
        <begin position="217"/>
        <end position="262"/>
    </location>
</feature>
<feature type="compositionally biased region" description="Polar residues" evidence="1">
    <location>
        <begin position="55"/>
        <end position="64"/>
    </location>
</feature>
<dbReference type="InParanoid" id="A0A1E7F1G7"/>
<feature type="compositionally biased region" description="Acidic residues" evidence="1">
    <location>
        <begin position="114"/>
        <end position="128"/>
    </location>
</feature>
<feature type="compositionally biased region" description="Low complexity" evidence="1">
    <location>
        <begin position="1"/>
        <end position="14"/>
    </location>
</feature>
<name>A0A1E7F1G7_9STRA</name>
<feature type="region of interest" description="Disordered" evidence="1">
    <location>
        <begin position="276"/>
        <end position="316"/>
    </location>
</feature>